<dbReference type="Gene3D" id="1.20.58.130">
    <property type="match status" value="1"/>
</dbReference>
<accession>A0ABP3JI86</accession>
<evidence type="ECO:0008006" key="3">
    <source>
        <dbReference type="Google" id="ProtNLM"/>
    </source>
</evidence>
<proteinExistence type="predicted"/>
<sequence length="100" mass="11754">MDKQLLDLLTEINHELKSVKSDVNSFKSEIKTDIHSNNSDMKNVKTEMHHRFDSIEAKLEDIGEKFELTNELGINEMEFILDKVNKMEKDIYILKNRNSN</sequence>
<gene>
    <name evidence="1" type="ORF">GCM10008935_06700</name>
</gene>
<reference evidence="2" key="1">
    <citation type="journal article" date="2019" name="Int. J. Syst. Evol. Microbiol.">
        <title>The Global Catalogue of Microorganisms (GCM) 10K type strain sequencing project: providing services to taxonomists for standard genome sequencing and annotation.</title>
        <authorList>
            <consortium name="The Broad Institute Genomics Platform"/>
            <consortium name="The Broad Institute Genome Sequencing Center for Infectious Disease"/>
            <person name="Wu L."/>
            <person name="Ma J."/>
        </authorList>
    </citation>
    <scope>NUCLEOTIDE SEQUENCE [LARGE SCALE GENOMIC DNA]</scope>
    <source>
        <strain evidence="2">JCM 14193</strain>
    </source>
</reference>
<evidence type="ECO:0000313" key="1">
    <source>
        <dbReference type="EMBL" id="GAA0454498.1"/>
    </source>
</evidence>
<dbReference type="EMBL" id="BAAACZ010000005">
    <property type="protein sequence ID" value="GAA0454498.1"/>
    <property type="molecule type" value="Genomic_DNA"/>
</dbReference>
<name>A0ABP3JI86_9BACI</name>
<dbReference type="Proteomes" id="UP001500740">
    <property type="component" value="Unassembled WGS sequence"/>
</dbReference>
<keyword evidence="2" id="KW-1185">Reference proteome</keyword>
<comment type="caution">
    <text evidence="1">The sequence shown here is derived from an EMBL/GenBank/DDBJ whole genome shotgun (WGS) entry which is preliminary data.</text>
</comment>
<dbReference type="RefSeq" id="WP_343781788.1">
    <property type="nucleotide sequence ID" value="NZ_BAAACZ010000005.1"/>
</dbReference>
<evidence type="ECO:0000313" key="2">
    <source>
        <dbReference type="Proteomes" id="UP001500740"/>
    </source>
</evidence>
<protein>
    <recommendedName>
        <fullName evidence="3">DUF5082 domain-containing protein</fullName>
    </recommendedName>
</protein>
<organism evidence="1 2">
    <name type="scientific">Alkalibacillus silvisoli</name>
    <dbReference type="NCBI Taxonomy" id="392823"/>
    <lineage>
        <taxon>Bacteria</taxon>
        <taxon>Bacillati</taxon>
        <taxon>Bacillota</taxon>
        <taxon>Bacilli</taxon>
        <taxon>Bacillales</taxon>
        <taxon>Bacillaceae</taxon>
        <taxon>Alkalibacillus</taxon>
    </lineage>
</organism>